<dbReference type="STRING" id="391625.PPSIR1_39435"/>
<dbReference type="PANTHER" id="PTHR42899:SF1">
    <property type="entry name" value="SPERMATOGENESIS-ASSOCIATED PROTEIN 20"/>
    <property type="match status" value="1"/>
</dbReference>
<dbReference type="InterPro" id="IPR008928">
    <property type="entry name" value="6-hairpin_glycosidase_sf"/>
</dbReference>
<organism evidence="3 4">
    <name type="scientific">Plesiocystis pacifica SIR-1</name>
    <dbReference type="NCBI Taxonomy" id="391625"/>
    <lineage>
        <taxon>Bacteria</taxon>
        <taxon>Pseudomonadati</taxon>
        <taxon>Myxococcota</taxon>
        <taxon>Polyangia</taxon>
        <taxon>Nannocystales</taxon>
        <taxon>Nannocystaceae</taxon>
        <taxon>Plesiocystis</taxon>
    </lineage>
</organism>
<evidence type="ECO:0000256" key="1">
    <source>
        <dbReference type="SAM" id="SignalP"/>
    </source>
</evidence>
<dbReference type="InterPro" id="IPR036249">
    <property type="entry name" value="Thioredoxin-like_sf"/>
</dbReference>
<dbReference type="SUPFAM" id="SSF48208">
    <property type="entry name" value="Six-hairpin glycosidases"/>
    <property type="match status" value="1"/>
</dbReference>
<proteinExistence type="predicted"/>
<dbReference type="Proteomes" id="UP000005801">
    <property type="component" value="Unassembled WGS sequence"/>
</dbReference>
<keyword evidence="4" id="KW-1185">Reference proteome</keyword>
<dbReference type="Pfam" id="PF03190">
    <property type="entry name" value="Thioredox_DsbH"/>
    <property type="match status" value="1"/>
</dbReference>
<dbReference type="AlphaFoldDB" id="A6FY17"/>
<feature type="chain" id="PRO_5002694879" description="Thioredoxin domain-containing protein" evidence="1">
    <location>
        <begin position="25"/>
        <end position="630"/>
    </location>
</feature>
<dbReference type="eggNOG" id="COG1331">
    <property type="taxonomic scope" value="Bacteria"/>
</dbReference>
<dbReference type="RefSeq" id="WP_006969366.1">
    <property type="nucleotide sequence ID" value="NZ_ABCS01000003.1"/>
</dbReference>
<dbReference type="EMBL" id="ABCS01000003">
    <property type="protein sequence ID" value="EDM81396.1"/>
    <property type="molecule type" value="Genomic_DNA"/>
</dbReference>
<dbReference type="PANTHER" id="PTHR42899">
    <property type="entry name" value="SPERMATOGENESIS-ASSOCIATED PROTEIN 20"/>
    <property type="match status" value="1"/>
</dbReference>
<dbReference type="PIRSF" id="PIRSF006402">
    <property type="entry name" value="UCP006402_thioredoxin"/>
    <property type="match status" value="1"/>
</dbReference>
<dbReference type="InterPro" id="IPR013766">
    <property type="entry name" value="Thioredoxin_domain"/>
</dbReference>
<dbReference type="InterPro" id="IPR004879">
    <property type="entry name" value="Ssp411-like_TRX"/>
</dbReference>
<reference evidence="3 4" key="1">
    <citation type="submission" date="2007-06" db="EMBL/GenBank/DDBJ databases">
        <authorList>
            <person name="Shimkets L."/>
            <person name="Ferriera S."/>
            <person name="Johnson J."/>
            <person name="Kravitz S."/>
            <person name="Beeson K."/>
            <person name="Sutton G."/>
            <person name="Rogers Y.-H."/>
            <person name="Friedman R."/>
            <person name="Frazier M."/>
            <person name="Venter J.C."/>
        </authorList>
    </citation>
    <scope>NUCLEOTIDE SEQUENCE [LARGE SCALE GENOMIC DNA]</scope>
    <source>
        <strain evidence="3 4">SIR-1</strain>
    </source>
</reference>
<evidence type="ECO:0000259" key="2">
    <source>
        <dbReference type="PROSITE" id="PS51352"/>
    </source>
</evidence>
<gene>
    <name evidence="3" type="ORF">PPSIR1_39435</name>
</gene>
<name>A6FY17_9BACT</name>
<dbReference type="SUPFAM" id="SSF52833">
    <property type="entry name" value="Thioredoxin-like"/>
    <property type="match status" value="1"/>
</dbReference>
<evidence type="ECO:0000313" key="3">
    <source>
        <dbReference type="EMBL" id="EDM81396.1"/>
    </source>
</evidence>
<dbReference type="Gene3D" id="3.40.30.10">
    <property type="entry name" value="Glutaredoxin"/>
    <property type="match status" value="1"/>
</dbReference>
<comment type="caution">
    <text evidence="3">The sequence shown here is derived from an EMBL/GenBank/DDBJ whole genome shotgun (WGS) entry which is preliminary data.</text>
</comment>
<evidence type="ECO:0000313" key="4">
    <source>
        <dbReference type="Proteomes" id="UP000005801"/>
    </source>
</evidence>
<feature type="domain" description="Thioredoxin" evidence="2">
    <location>
        <begin position="19"/>
        <end position="149"/>
    </location>
</feature>
<feature type="signal peptide" evidence="1">
    <location>
        <begin position="1"/>
        <end position="24"/>
    </location>
</feature>
<sequence>MSSRARLSLLTCLPLLACAPERSAAPSDAARSEAGHAEALDWAEFGPEAFERAAAEDRIVLINVVATWCHWCHVMEAKTYANPEVAALLDAHFVVIRVDSDARPDVSERYGAWGWPATAVLSPQAEPILNLRGYQEAGEFAGLLRELIAERDAGELQPRTELLARGQAKARAAGSEDLEALRAEAAGIVDRYYDPEAHGWGARQKYPWWGVLDFALMRAHVRGGDELQWRDAALATLEAQRPLIDPEWGGVYQYSLRGVWDQPHFEKIAAVQGGALENYAHALMLDAAVLDGKARARLADDAELVLRYLEARMGDPAGGFYTSQDADAPELVGKEFYALSARQRRKYAPPKVDTAIYADLNGRIIHGLTELYRADPARFGRALGLAMAAGERLLETHRRADGGFSHGALAGGDSGMVYLADQAVMGWALLGLFRCTADARWLEAARGVAQTMQAQLVDEAGGFYAHTADPDAVGVFNERRKPLVENAMAARFLIELHRIEDHDASLGDAPQPPWLELARQALIGVGSPDQMKSAGKSLGGYLMAVELLAATPVDITVVGVPGDAKADALWTAALRIYEPRGSLERSSPGERYPDTGSAAVFLCTDQSCSSPLREPEALAEQAARFFADQL</sequence>
<dbReference type="InterPro" id="IPR024705">
    <property type="entry name" value="Ssp411"/>
</dbReference>
<dbReference type="PROSITE" id="PS51352">
    <property type="entry name" value="THIOREDOXIN_2"/>
    <property type="match status" value="1"/>
</dbReference>
<dbReference type="GO" id="GO:0005975">
    <property type="term" value="P:carbohydrate metabolic process"/>
    <property type="evidence" value="ECO:0007669"/>
    <property type="project" value="InterPro"/>
</dbReference>
<accession>A6FY17</accession>
<keyword evidence="1" id="KW-0732">Signal</keyword>
<protein>
    <recommendedName>
        <fullName evidence="2">Thioredoxin domain-containing protein</fullName>
    </recommendedName>
</protein>
<dbReference type="OrthoDB" id="9762614at2"/>